<keyword evidence="8 9" id="KW-0998">Cell outer membrane</keyword>
<dbReference type="AlphaFoldDB" id="A0A2K2G3E0"/>
<evidence type="ECO:0000256" key="12">
    <source>
        <dbReference type="SAM" id="MobiDB-lite"/>
    </source>
</evidence>
<evidence type="ECO:0000256" key="3">
    <source>
        <dbReference type="ARBA" id="ARBA00022452"/>
    </source>
</evidence>
<dbReference type="GO" id="GO:0009279">
    <property type="term" value="C:cell outer membrane"/>
    <property type="evidence" value="ECO:0007669"/>
    <property type="project" value="UniProtKB-SubCell"/>
</dbReference>
<feature type="domain" description="TonB-dependent receptor plug" evidence="15">
    <location>
        <begin position="68"/>
        <end position="182"/>
    </location>
</feature>
<keyword evidence="7 9" id="KW-0472">Membrane</keyword>
<dbReference type="PROSITE" id="PS00430">
    <property type="entry name" value="TONB_DEPENDENT_REC_1"/>
    <property type="match status" value="1"/>
</dbReference>
<dbReference type="InterPro" id="IPR010916">
    <property type="entry name" value="TonB_box_CS"/>
</dbReference>
<dbReference type="EMBL" id="LYMM01000025">
    <property type="protein sequence ID" value="PNU05522.1"/>
    <property type="molecule type" value="Genomic_DNA"/>
</dbReference>
<dbReference type="InterPro" id="IPR037066">
    <property type="entry name" value="Plug_dom_sf"/>
</dbReference>
<organism evidence="16 17">
    <name type="scientific">Novosphingobium guangzhouense</name>
    <dbReference type="NCBI Taxonomy" id="1850347"/>
    <lineage>
        <taxon>Bacteria</taxon>
        <taxon>Pseudomonadati</taxon>
        <taxon>Pseudomonadota</taxon>
        <taxon>Alphaproteobacteria</taxon>
        <taxon>Sphingomonadales</taxon>
        <taxon>Sphingomonadaceae</taxon>
        <taxon>Novosphingobium</taxon>
    </lineage>
</organism>
<dbReference type="InterPro" id="IPR036942">
    <property type="entry name" value="Beta-barrel_TonB_sf"/>
</dbReference>
<evidence type="ECO:0000256" key="1">
    <source>
        <dbReference type="ARBA" id="ARBA00004571"/>
    </source>
</evidence>
<dbReference type="RefSeq" id="WP_103095306.1">
    <property type="nucleotide sequence ID" value="NZ_LYMM01000025.1"/>
</dbReference>
<proteinExistence type="inferred from homology"/>
<dbReference type="Pfam" id="PF07715">
    <property type="entry name" value="Plug"/>
    <property type="match status" value="1"/>
</dbReference>
<feature type="domain" description="TonB-dependent receptor-like beta-barrel" evidence="14">
    <location>
        <begin position="330"/>
        <end position="830"/>
    </location>
</feature>
<evidence type="ECO:0000313" key="16">
    <source>
        <dbReference type="EMBL" id="PNU05522.1"/>
    </source>
</evidence>
<comment type="caution">
    <text evidence="16">The sequence shown here is derived from an EMBL/GenBank/DDBJ whole genome shotgun (WGS) entry which is preliminary data.</text>
</comment>
<gene>
    <name evidence="16" type="ORF">A8V01_16210</name>
</gene>
<evidence type="ECO:0000256" key="4">
    <source>
        <dbReference type="ARBA" id="ARBA00022692"/>
    </source>
</evidence>
<dbReference type="PROSITE" id="PS52016">
    <property type="entry name" value="TONB_DEPENDENT_REC_3"/>
    <property type="match status" value="1"/>
</dbReference>
<evidence type="ECO:0000256" key="7">
    <source>
        <dbReference type="ARBA" id="ARBA00023136"/>
    </source>
</evidence>
<protein>
    <recommendedName>
        <fullName evidence="18">TonB-dependent receptor</fullName>
    </recommendedName>
</protein>
<dbReference type="PANTHER" id="PTHR47234:SF3">
    <property type="entry name" value="SECRETIN_TONB SHORT N-TERMINAL DOMAIN-CONTAINING PROTEIN"/>
    <property type="match status" value="1"/>
</dbReference>
<evidence type="ECO:0000256" key="2">
    <source>
        <dbReference type="ARBA" id="ARBA00022448"/>
    </source>
</evidence>
<evidence type="ECO:0000256" key="13">
    <source>
        <dbReference type="SAM" id="SignalP"/>
    </source>
</evidence>
<comment type="similarity">
    <text evidence="9 11">Belongs to the TonB-dependent receptor family.</text>
</comment>
<dbReference type="PANTHER" id="PTHR47234">
    <property type="match status" value="1"/>
</dbReference>
<sequence>METAHTQGGRFRLVGHSLLIGCALTALAAGRANAETGAEAEYSPAAADVEGDTIVVTGSRTEGRTAEKSLVPISVANSEDLARSGKQNLRDALSQVLPSYLVQAGGYQGQQGAGVRGARLRGLDAKDTLILVDGVRRHTTSLLVGGASPTDLDLIPSNAIERIEVLGNGAASLYGSDAIAGVINIILKKTVDDGGSLSAYYGQYGQSVGDLPDKYGRTKNIQVHQGWRLDDDGGFVNLSANAQWQNATNNFPGYKAASLSDRATLLYPTLADGSLDPRETSKSRYRQWLGMPSSKTFSFAYNAQVPLGDVTLYSNATYAWRYSSGPGYYRTASNQSRAPGTTPSPQDPFANAPYTSGELVFPDGYLPTFDVRENDFQAVLGVKGELAGWDWNLSSGYGGDHAKIYTKNSINVSAGPEYWDQRDFYDGSQINGQLLSTLSLSRKVDSGLFGQPLTIALGAEHRRDSFRKGQGELLSYLAGTWVWPEGTALAGTHPNLGAQGMSGTPPEATGSWSRQTIAGYIELNQQLTDRWTIDLSGRFEHFTDFGNAPAGQVSTRYEFSDGFAVRGSFGNGFSAPTLLQQRNITRSGSYSVDNNPLSPTYGEFTQRTSVTTNHFDELGHLIGVPALKAEHSINAGAGFVARPFARTVLTLDGYLIDIRNRIVAASANVTAGTPLADLLNAQGNYNVSSVTFNINGARTLTRGFDFKLEHSDPIGDLGTLYWTLASNQNVTKVKNFSALPAIIGTASEGTLRMLGAQFTSYYPKNITSLALRWEREKLNLWVKATRWSSTTYRGASAALDEHQSPAVTVDANVNYAVTDWLGISVGGTNILNKRPDRISAEAQALQFISGTEVAPYNRYAPFGLDGGFYYARLDVKW</sequence>
<evidence type="ECO:0000256" key="11">
    <source>
        <dbReference type="RuleBase" id="RU003357"/>
    </source>
</evidence>
<feature type="region of interest" description="Disordered" evidence="12">
    <location>
        <begin position="331"/>
        <end position="352"/>
    </location>
</feature>
<keyword evidence="3 9" id="KW-1134">Transmembrane beta strand</keyword>
<keyword evidence="17" id="KW-1185">Reference proteome</keyword>
<dbReference type="OrthoDB" id="7483329at2"/>
<feature type="compositionally biased region" description="Polar residues" evidence="12">
    <location>
        <begin position="331"/>
        <end position="344"/>
    </location>
</feature>
<dbReference type="Gene3D" id="2.170.130.10">
    <property type="entry name" value="TonB-dependent receptor, plug domain"/>
    <property type="match status" value="1"/>
</dbReference>
<feature type="short sequence motif" description="TonB box" evidence="10">
    <location>
        <begin position="53"/>
        <end position="59"/>
    </location>
</feature>
<dbReference type="Gene3D" id="2.40.170.20">
    <property type="entry name" value="TonB-dependent receptor, beta-barrel domain"/>
    <property type="match status" value="1"/>
</dbReference>
<evidence type="ECO:0000256" key="10">
    <source>
        <dbReference type="PROSITE-ProRule" id="PRU10143"/>
    </source>
</evidence>
<feature type="signal peptide" evidence="13">
    <location>
        <begin position="1"/>
        <end position="28"/>
    </location>
</feature>
<evidence type="ECO:0000259" key="15">
    <source>
        <dbReference type="Pfam" id="PF07715"/>
    </source>
</evidence>
<evidence type="ECO:0000259" key="14">
    <source>
        <dbReference type="Pfam" id="PF00593"/>
    </source>
</evidence>
<keyword evidence="4 9" id="KW-0812">Transmembrane</keyword>
<dbReference type="InterPro" id="IPR039426">
    <property type="entry name" value="TonB-dep_rcpt-like"/>
</dbReference>
<evidence type="ECO:0008006" key="18">
    <source>
        <dbReference type="Google" id="ProtNLM"/>
    </source>
</evidence>
<feature type="chain" id="PRO_5014403525" description="TonB-dependent receptor" evidence="13">
    <location>
        <begin position="29"/>
        <end position="877"/>
    </location>
</feature>
<dbReference type="Pfam" id="PF00593">
    <property type="entry name" value="TonB_dep_Rec_b-barrel"/>
    <property type="match status" value="1"/>
</dbReference>
<name>A0A2K2G3E0_9SPHN</name>
<reference evidence="16 17" key="1">
    <citation type="submission" date="2016-05" db="EMBL/GenBank/DDBJ databases">
        <title>Complete genome sequence of Novosphingobium guangzhouense SA925(T).</title>
        <authorList>
            <person name="Sha S."/>
        </authorList>
    </citation>
    <scope>NUCLEOTIDE SEQUENCE [LARGE SCALE GENOMIC DNA]</scope>
    <source>
        <strain evidence="16 17">SA925</strain>
    </source>
</reference>
<evidence type="ECO:0000256" key="8">
    <source>
        <dbReference type="ARBA" id="ARBA00023237"/>
    </source>
</evidence>
<comment type="subcellular location">
    <subcellularLocation>
        <location evidence="1 9">Cell outer membrane</location>
        <topology evidence="1 9">Multi-pass membrane protein</topology>
    </subcellularLocation>
</comment>
<dbReference type="SUPFAM" id="SSF56935">
    <property type="entry name" value="Porins"/>
    <property type="match status" value="1"/>
</dbReference>
<evidence type="ECO:0000256" key="5">
    <source>
        <dbReference type="ARBA" id="ARBA00022729"/>
    </source>
</evidence>
<evidence type="ECO:0000313" key="17">
    <source>
        <dbReference type="Proteomes" id="UP000236327"/>
    </source>
</evidence>
<accession>A0A2K2G3E0</accession>
<evidence type="ECO:0000256" key="9">
    <source>
        <dbReference type="PROSITE-ProRule" id="PRU01360"/>
    </source>
</evidence>
<keyword evidence="5 13" id="KW-0732">Signal</keyword>
<keyword evidence="2 9" id="KW-0813">Transport</keyword>
<evidence type="ECO:0000256" key="6">
    <source>
        <dbReference type="ARBA" id="ARBA00023077"/>
    </source>
</evidence>
<dbReference type="Proteomes" id="UP000236327">
    <property type="component" value="Unassembled WGS sequence"/>
</dbReference>
<dbReference type="InterPro" id="IPR012910">
    <property type="entry name" value="Plug_dom"/>
</dbReference>
<keyword evidence="6 10" id="KW-0798">TonB box</keyword>
<dbReference type="InterPro" id="IPR000531">
    <property type="entry name" value="Beta-barrel_TonB"/>
</dbReference>